<feature type="transmembrane region" description="Helical" evidence="6">
    <location>
        <begin position="208"/>
        <end position="226"/>
    </location>
</feature>
<evidence type="ECO:0000256" key="4">
    <source>
        <dbReference type="ARBA" id="ARBA00023136"/>
    </source>
</evidence>
<gene>
    <name evidence="7" type="ORF">BJ554DRAFT_3723</name>
</gene>
<dbReference type="GO" id="GO:0015165">
    <property type="term" value="F:pyrimidine nucleotide-sugar transmembrane transporter activity"/>
    <property type="evidence" value="ECO:0007669"/>
    <property type="project" value="InterPro"/>
</dbReference>
<evidence type="ECO:0000313" key="7">
    <source>
        <dbReference type="EMBL" id="KAG5456516.1"/>
    </source>
</evidence>
<reference evidence="7 8" key="1">
    <citation type="journal article" name="Sci. Rep.">
        <title>Genome-scale phylogenetic analyses confirm Olpidium as the closest living zoosporic fungus to the non-flagellated, terrestrial fungi.</title>
        <authorList>
            <person name="Chang Y."/>
            <person name="Rochon D."/>
            <person name="Sekimoto S."/>
            <person name="Wang Y."/>
            <person name="Chovatia M."/>
            <person name="Sandor L."/>
            <person name="Salamov A."/>
            <person name="Grigoriev I.V."/>
            <person name="Stajich J.E."/>
            <person name="Spatafora J.W."/>
        </authorList>
    </citation>
    <scope>NUCLEOTIDE SEQUENCE [LARGE SCALE GENOMIC DNA]</scope>
    <source>
        <strain evidence="7">S191</strain>
    </source>
</reference>
<evidence type="ECO:0000256" key="5">
    <source>
        <dbReference type="SAM" id="MobiDB-lite"/>
    </source>
</evidence>
<evidence type="ECO:0000256" key="6">
    <source>
        <dbReference type="SAM" id="Phobius"/>
    </source>
</evidence>
<comment type="subcellular location">
    <subcellularLocation>
        <location evidence="1">Membrane</location>
        <topology evidence="1">Multi-pass membrane protein</topology>
    </subcellularLocation>
</comment>
<name>A0A8H8DFR3_9FUNG</name>
<dbReference type="Proteomes" id="UP000673691">
    <property type="component" value="Unassembled WGS sequence"/>
</dbReference>
<dbReference type="EMBL" id="JAEFCI010011612">
    <property type="protein sequence ID" value="KAG5456516.1"/>
    <property type="molecule type" value="Genomic_DNA"/>
</dbReference>
<dbReference type="InterPro" id="IPR007271">
    <property type="entry name" value="Nuc_sug_transpt"/>
</dbReference>
<evidence type="ECO:0000256" key="1">
    <source>
        <dbReference type="ARBA" id="ARBA00004141"/>
    </source>
</evidence>
<protein>
    <submittedName>
        <fullName evidence="7">Nucleotide-sugar transporter-domain-containing protein</fullName>
    </submittedName>
</protein>
<organism evidence="7 8">
    <name type="scientific">Olpidium bornovanus</name>
    <dbReference type="NCBI Taxonomy" id="278681"/>
    <lineage>
        <taxon>Eukaryota</taxon>
        <taxon>Fungi</taxon>
        <taxon>Fungi incertae sedis</taxon>
        <taxon>Olpidiomycota</taxon>
        <taxon>Olpidiomycotina</taxon>
        <taxon>Olpidiomycetes</taxon>
        <taxon>Olpidiales</taxon>
        <taxon>Olpidiaceae</taxon>
        <taxon>Olpidium</taxon>
    </lineage>
</organism>
<dbReference type="AlphaFoldDB" id="A0A8H8DFR3"/>
<dbReference type="OrthoDB" id="408493at2759"/>
<dbReference type="GO" id="GO:0000139">
    <property type="term" value="C:Golgi membrane"/>
    <property type="evidence" value="ECO:0007669"/>
    <property type="project" value="InterPro"/>
</dbReference>
<feature type="region of interest" description="Disordered" evidence="5">
    <location>
        <begin position="317"/>
        <end position="345"/>
    </location>
</feature>
<feature type="transmembrane region" description="Helical" evidence="6">
    <location>
        <begin position="106"/>
        <end position="125"/>
    </location>
</feature>
<dbReference type="PANTHER" id="PTHR10231">
    <property type="entry name" value="NUCLEOTIDE-SUGAR TRANSMEMBRANE TRANSPORTER"/>
    <property type="match status" value="1"/>
</dbReference>
<proteinExistence type="predicted"/>
<evidence type="ECO:0000256" key="3">
    <source>
        <dbReference type="ARBA" id="ARBA00022989"/>
    </source>
</evidence>
<evidence type="ECO:0000313" key="8">
    <source>
        <dbReference type="Proteomes" id="UP000673691"/>
    </source>
</evidence>
<keyword evidence="8" id="KW-1185">Reference proteome</keyword>
<accession>A0A8H8DFR3</accession>
<sequence>MCNRHGSGCKSSSDSRSPASLGCHWGRTNWATVSLICLVLQNLSLIHFLKESRVEGHPPYSSAEAVVVCEVFTALDAVTFQILYQFKILTLAFFLRICMRRTLRPLQVASLVLLMAGIILTQTANAGGASAPLASPEEGGRTRRVIAGACVLLAAVSSGFAGVYTEMILKGKMGPAEPGPAFARAAGRGGAGRCEAARPPASCLFVKNAQMSALGVLFGAAAWVQADGARSVLRPRHLLAGWTGAVWMAVLTGAVGGLIISAVMKYADNMLKTFATSVSIVASMCASIAAGDTPPDARTVAGIAMVVFASVAYARESRAQPPPPPQFAPFQHHGEKTSGNYQALG</sequence>
<evidence type="ECO:0000256" key="2">
    <source>
        <dbReference type="ARBA" id="ARBA00022692"/>
    </source>
</evidence>
<feature type="transmembrane region" description="Helical" evidence="6">
    <location>
        <begin position="145"/>
        <end position="164"/>
    </location>
</feature>
<keyword evidence="3 6" id="KW-1133">Transmembrane helix</keyword>
<keyword evidence="4 6" id="KW-0472">Membrane</keyword>
<dbReference type="Pfam" id="PF04142">
    <property type="entry name" value="Nuc_sug_transp"/>
    <property type="match status" value="2"/>
</dbReference>
<keyword evidence="2 6" id="KW-0812">Transmembrane</keyword>
<comment type="caution">
    <text evidence="7">The sequence shown here is derived from an EMBL/GenBank/DDBJ whole genome shotgun (WGS) entry which is preliminary data.</text>
</comment>
<feature type="transmembrane region" description="Helical" evidence="6">
    <location>
        <begin position="246"/>
        <end position="267"/>
    </location>
</feature>
<feature type="non-terminal residue" evidence="7">
    <location>
        <position position="345"/>
    </location>
</feature>